<reference evidence="9" key="1">
    <citation type="submission" date="2021-01" db="EMBL/GenBank/DDBJ databases">
        <authorList>
            <person name="Zahm M."/>
            <person name="Roques C."/>
            <person name="Cabau C."/>
            <person name="Klopp C."/>
            <person name="Donnadieu C."/>
            <person name="Jouanno E."/>
            <person name="Lampietro C."/>
            <person name="Louis A."/>
            <person name="Herpin A."/>
            <person name="Echchiki A."/>
            <person name="Berthelot C."/>
            <person name="Parey E."/>
            <person name="Roest-Crollius H."/>
            <person name="Braasch I."/>
            <person name="Postlethwait J."/>
            <person name="Bobe J."/>
            <person name="Montfort J."/>
            <person name="Bouchez O."/>
            <person name="Begum T."/>
            <person name="Mejri S."/>
            <person name="Adams A."/>
            <person name="Chen W.-J."/>
            <person name="Guiguen Y."/>
        </authorList>
    </citation>
    <scope>NUCLEOTIDE SEQUENCE</scope>
    <source>
        <strain evidence="9">YG-15Mar2019-1</strain>
        <tissue evidence="9">Brain</tissue>
    </source>
</reference>
<dbReference type="GO" id="GO:0005911">
    <property type="term" value="C:cell-cell junction"/>
    <property type="evidence" value="ECO:0007669"/>
    <property type="project" value="TreeGrafter"/>
</dbReference>
<dbReference type="Proteomes" id="UP001046870">
    <property type="component" value="Chromosome 3"/>
</dbReference>
<dbReference type="SMART" id="SM00409">
    <property type="entry name" value="IG"/>
    <property type="match status" value="3"/>
</dbReference>
<keyword evidence="10" id="KW-1185">Reference proteome</keyword>
<dbReference type="InterPro" id="IPR007110">
    <property type="entry name" value="Ig-like_dom"/>
</dbReference>
<evidence type="ECO:0000256" key="2">
    <source>
        <dbReference type="ARBA" id="ARBA00023136"/>
    </source>
</evidence>
<dbReference type="InterPro" id="IPR003597">
    <property type="entry name" value="Ig_C1-set"/>
</dbReference>
<feature type="chain" id="PRO_5038549876" description="Ig-like domain-containing protein" evidence="7">
    <location>
        <begin position="25"/>
        <end position="475"/>
    </location>
</feature>
<evidence type="ECO:0000256" key="4">
    <source>
        <dbReference type="ARBA" id="ARBA00023180"/>
    </source>
</evidence>
<accession>A0A9D3QDU5</accession>
<dbReference type="GO" id="GO:0050839">
    <property type="term" value="F:cell adhesion molecule binding"/>
    <property type="evidence" value="ECO:0007669"/>
    <property type="project" value="TreeGrafter"/>
</dbReference>
<evidence type="ECO:0000256" key="7">
    <source>
        <dbReference type="SAM" id="SignalP"/>
    </source>
</evidence>
<dbReference type="Pfam" id="PF13927">
    <property type="entry name" value="Ig_3"/>
    <property type="match status" value="1"/>
</dbReference>
<gene>
    <name evidence="9" type="ORF">MATL_G00049850</name>
</gene>
<dbReference type="PANTHER" id="PTHR11640">
    <property type="entry name" value="NEPHRIN"/>
    <property type="match status" value="1"/>
</dbReference>
<dbReference type="PANTHER" id="PTHR11640:SF158">
    <property type="entry name" value="V-SET AND IMMUNOGLOBULIN DOMAIN-CONTAINING PROTEIN 10-LIKE 2"/>
    <property type="match status" value="1"/>
</dbReference>
<dbReference type="SUPFAM" id="SSF48726">
    <property type="entry name" value="Immunoglobulin"/>
    <property type="match status" value="3"/>
</dbReference>
<dbReference type="InterPro" id="IPR003598">
    <property type="entry name" value="Ig_sub2"/>
</dbReference>
<dbReference type="Pfam" id="PF07654">
    <property type="entry name" value="C1-set"/>
    <property type="match status" value="1"/>
</dbReference>
<name>A0A9D3QDU5_MEGAT</name>
<proteinExistence type="predicted"/>
<evidence type="ECO:0000256" key="6">
    <source>
        <dbReference type="SAM" id="Phobius"/>
    </source>
</evidence>
<sequence>MSEKSWIPLLFVWMGCCAFPPAQSRTTGELNIELKAYQPTHLTAAIGDSVTLNCSFNYTGSPQDTRMGKFYTNDKGQRTDEAGNVSCKPLISKENLFACKLSSTITNLRPENEAVYYCEVWIPRPQGTILVKGNGTIISLYYKATSISIQVPPTLVSGEEAMLVCSVSGFYPRNLSVLWFHGGQQVSHTRVSNRISRSRNGTFSLCSQYRFEATAADNMAECRCKVSHPAVGWERATSTILSVNYAPSTVNVTSHLRLVINGTLLLEVGSPLNVICSADGNPSPEIHWLTGSRSVWNSRETLQLTAVQKEHHGVYWCVAKNQYGERNTSITLVVFQIEASLGNPGLITLCGLAVVLILSVLVTIGCVLKKSKSRSRAQALTGVNQHSTFSHEGLATSPDEIYSVLNISTKRSKQQNPAPQNVNTSQLVYAEITFPFESRKKNVMTVDDSSSNSTVIYDQVNTRRCARRNSQQKSL</sequence>
<feature type="transmembrane region" description="Helical" evidence="6">
    <location>
        <begin position="346"/>
        <end position="368"/>
    </location>
</feature>
<dbReference type="Gene3D" id="2.60.40.10">
    <property type="entry name" value="Immunoglobulins"/>
    <property type="match status" value="3"/>
</dbReference>
<dbReference type="CDD" id="cd00096">
    <property type="entry name" value="Ig"/>
    <property type="match status" value="1"/>
</dbReference>
<dbReference type="InterPro" id="IPR051275">
    <property type="entry name" value="Cell_adhesion_signaling"/>
</dbReference>
<organism evidence="9 10">
    <name type="scientific">Megalops atlanticus</name>
    <name type="common">Tarpon</name>
    <name type="synonym">Clupea gigantea</name>
    <dbReference type="NCBI Taxonomy" id="7932"/>
    <lineage>
        <taxon>Eukaryota</taxon>
        <taxon>Metazoa</taxon>
        <taxon>Chordata</taxon>
        <taxon>Craniata</taxon>
        <taxon>Vertebrata</taxon>
        <taxon>Euteleostomi</taxon>
        <taxon>Actinopterygii</taxon>
        <taxon>Neopterygii</taxon>
        <taxon>Teleostei</taxon>
        <taxon>Elopiformes</taxon>
        <taxon>Megalopidae</taxon>
        <taxon>Megalops</taxon>
    </lineage>
</organism>
<keyword evidence="5" id="KW-0393">Immunoglobulin domain</keyword>
<comment type="caution">
    <text evidence="9">The sequence shown here is derived from an EMBL/GenBank/DDBJ whole genome shotgun (WGS) entry which is preliminary data.</text>
</comment>
<dbReference type="PROSITE" id="PS50835">
    <property type="entry name" value="IG_LIKE"/>
    <property type="match status" value="2"/>
</dbReference>
<evidence type="ECO:0000313" key="10">
    <source>
        <dbReference type="Proteomes" id="UP001046870"/>
    </source>
</evidence>
<feature type="signal peptide" evidence="7">
    <location>
        <begin position="1"/>
        <end position="24"/>
    </location>
</feature>
<dbReference type="OrthoDB" id="10045578at2759"/>
<feature type="domain" description="Ig-like" evidence="8">
    <location>
        <begin position="125"/>
        <end position="242"/>
    </location>
</feature>
<dbReference type="EMBL" id="JAFDVH010000003">
    <property type="protein sequence ID" value="KAG7484482.1"/>
    <property type="molecule type" value="Genomic_DNA"/>
</dbReference>
<keyword evidence="6" id="KW-0812">Transmembrane</keyword>
<keyword evidence="7" id="KW-0732">Signal</keyword>
<keyword evidence="4" id="KW-0325">Glycoprotein</keyword>
<keyword evidence="3" id="KW-1015">Disulfide bond</keyword>
<comment type="subcellular location">
    <subcellularLocation>
        <location evidence="1">Membrane</location>
        <topology evidence="1">Single-pass type I membrane protein</topology>
    </subcellularLocation>
</comment>
<keyword evidence="6" id="KW-1133">Transmembrane helix</keyword>
<dbReference type="AlphaFoldDB" id="A0A9D3QDU5"/>
<dbReference type="PROSITE" id="PS51257">
    <property type="entry name" value="PROKAR_LIPOPROTEIN"/>
    <property type="match status" value="1"/>
</dbReference>
<evidence type="ECO:0000313" key="9">
    <source>
        <dbReference type="EMBL" id="KAG7484482.1"/>
    </source>
</evidence>
<dbReference type="CDD" id="cd00098">
    <property type="entry name" value="IgC1"/>
    <property type="match status" value="1"/>
</dbReference>
<dbReference type="SMART" id="SM00407">
    <property type="entry name" value="IGc1"/>
    <property type="match status" value="1"/>
</dbReference>
<evidence type="ECO:0000256" key="3">
    <source>
        <dbReference type="ARBA" id="ARBA00023157"/>
    </source>
</evidence>
<keyword evidence="2 6" id="KW-0472">Membrane</keyword>
<evidence type="ECO:0000256" key="5">
    <source>
        <dbReference type="ARBA" id="ARBA00023319"/>
    </source>
</evidence>
<feature type="domain" description="Ig-like" evidence="8">
    <location>
        <begin position="247"/>
        <end position="331"/>
    </location>
</feature>
<dbReference type="GO" id="GO:0005886">
    <property type="term" value="C:plasma membrane"/>
    <property type="evidence" value="ECO:0007669"/>
    <property type="project" value="TreeGrafter"/>
</dbReference>
<dbReference type="InterPro" id="IPR036179">
    <property type="entry name" value="Ig-like_dom_sf"/>
</dbReference>
<evidence type="ECO:0000259" key="8">
    <source>
        <dbReference type="PROSITE" id="PS50835"/>
    </source>
</evidence>
<dbReference type="InterPro" id="IPR013783">
    <property type="entry name" value="Ig-like_fold"/>
</dbReference>
<dbReference type="GO" id="GO:0098609">
    <property type="term" value="P:cell-cell adhesion"/>
    <property type="evidence" value="ECO:0007669"/>
    <property type="project" value="TreeGrafter"/>
</dbReference>
<dbReference type="InterPro" id="IPR003599">
    <property type="entry name" value="Ig_sub"/>
</dbReference>
<dbReference type="SMART" id="SM00408">
    <property type="entry name" value="IGc2"/>
    <property type="match status" value="1"/>
</dbReference>
<protein>
    <recommendedName>
        <fullName evidence="8">Ig-like domain-containing protein</fullName>
    </recommendedName>
</protein>
<evidence type="ECO:0000256" key="1">
    <source>
        <dbReference type="ARBA" id="ARBA00004479"/>
    </source>
</evidence>